<dbReference type="Proteomes" id="UP000813463">
    <property type="component" value="Chromosome 5"/>
</dbReference>
<dbReference type="OrthoDB" id="1892356at2759"/>
<proteinExistence type="predicted"/>
<protein>
    <recommendedName>
        <fullName evidence="3">MalT-like TPR region domain-containing protein</fullName>
    </recommendedName>
</protein>
<dbReference type="InterPro" id="IPR011990">
    <property type="entry name" value="TPR-like_helical_dom_sf"/>
</dbReference>
<dbReference type="KEGG" id="soe:110790191"/>
<dbReference type="PANTHER" id="PTHR47868:SF2">
    <property type="entry name" value="OS05G0457700 PROTEIN"/>
    <property type="match status" value="1"/>
</dbReference>
<name>A0A9R0JXY1_SPIOL</name>
<dbReference type="Pfam" id="PF13374">
    <property type="entry name" value="TPR_10"/>
    <property type="match status" value="1"/>
</dbReference>
<dbReference type="Gene3D" id="1.25.40.10">
    <property type="entry name" value="Tetratricopeptide repeat domain"/>
    <property type="match status" value="1"/>
</dbReference>
<dbReference type="AlphaFoldDB" id="A0A9R0JXY1"/>
<reference evidence="2" key="2">
    <citation type="submission" date="2025-08" db="UniProtKB">
        <authorList>
            <consortium name="RefSeq"/>
        </authorList>
    </citation>
    <scope>IDENTIFICATION</scope>
    <source>
        <tissue evidence="2">Leaf</tissue>
    </source>
</reference>
<keyword evidence="1" id="KW-1185">Reference proteome</keyword>
<dbReference type="SUPFAM" id="SSF48452">
    <property type="entry name" value="TPR-like"/>
    <property type="match status" value="1"/>
</dbReference>
<evidence type="ECO:0000313" key="2">
    <source>
        <dbReference type="RefSeq" id="XP_021850658.1"/>
    </source>
</evidence>
<reference evidence="1" key="1">
    <citation type="journal article" date="2021" name="Nat. Commun.">
        <title>Genomic analyses provide insights into spinach domestication and the genetic basis of agronomic traits.</title>
        <authorList>
            <person name="Cai X."/>
            <person name="Sun X."/>
            <person name="Xu C."/>
            <person name="Sun H."/>
            <person name="Wang X."/>
            <person name="Ge C."/>
            <person name="Zhang Z."/>
            <person name="Wang Q."/>
            <person name="Fei Z."/>
            <person name="Jiao C."/>
            <person name="Wang Q."/>
        </authorList>
    </citation>
    <scope>NUCLEOTIDE SEQUENCE [LARGE SCALE GENOMIC DNA]</scope>
    <source>
        <strain evidence="1">cv. Varoflay</strain>
    </source>
</reference>
<evidence type="ECO:0000313" key="1">
    <source>
        <dbReference type="Proteomes" id="UP000813463"/>
    </source>
</evidence>
<dbReference type="RefSeq" id="XP_021850658.1">
    <property type="nucleotide sequence ID" value="XM_021994966.2"/>
</dbReference>
<sequence length="455" mass="50043">MSRYRVASVHKLLRNIVGINTTNITSLARVPAVHGLVRHGFLQPWSFSPLRFCCGNHIPNINPVALQMIDYALGLVRSNKTDESYAEALLVLEQGLYSQSQQGTDAATIETTKGIVLLAISSLLSERGNTDEAMRPLLMIQDLTSSSLGVRVAAMEALVGLNLELGLDDTSSVLADKCLKLLEHEGLETGDECGYKVFSARSKAIKGLVELVHGDIESAKVFFEGCQDENCIGNASLSYGEFLHAKRDFNAAKELYQKAIAESSEKKDFSDPYDFGACNMSLQDVLLAATCALGQLESHLGNFSDAEELMSKALKKAEEHFGTHHPKVGTVLTCIALMYQQKSTAERSSSLLIQEGLYRKAIGLLKAPALETDDAEANLEHVREDVDKRDIVALARGGYGDVLCVQQKRNVEGERMKKWAEVWWRNRRLSLAEALDMSESSSKVMVVDTRICRAL</sequence>
<dbReference type="GeneID" id="110790191"/>
<organism evidence="1 2">
    <name type="scientific">Spinacia oleracea</name>
    <name type="common">Spinach</name>
    <dbReference type="NCBI Taxonomy" id="3562"/>
    <lineage>
        <taxon>Eukaryota</taxon>
        <taxon>Viridiplantae</taxon>
        <taxon>Streptophyta</taxon>
        <taxon>Embryophyta</taxon>
        <taxon>Tracheophyta</taxon>
        <taxon>Spermatophyta</taxon>
        <taxon>Magnoliopsida</taxon>
        <taxon>eudicotyledons</taxon>
        <taxon>Gunneridae</taxon>
        <taxon>Pentapetalae</taxon>
        <taxon>Caryophyllales</taxon>
        <taxon>Chenopodiaceae</taxon>
        <taxon>Chenopodioideae</taxon>
        <taxon>Anserineae</taxon>
        <taxon>Spinacia</taxon>
    </lineage>
</organism>
<dbReference type="PANTHER" id="PTHR47868">
    <property type="entry name" value="OS05G0457700 PROTEIN"/>
    <property type="match status" value="1"/>
</dbReference>
<accession>A0A9R0JXY1</accession>
<evidence type="ECO:0008006" key="3">
    <source>
        <dbReference type="Google" id="ProtNLM"/>
    </source>
</evidence>
<gene>
    <name evidence="2" type="primary">LOC110790191</name>
</gene>
<dbReference type="GO" id="GO:0005739">
    <property type="term" value="C:mitochondrion"/>
    <property type="evidence" value="ECO:0000318"/>
    <property type="project" value="GO_Central"/>
</dbReference>